<comment type="subunit">
    <text evidence="7">Monomer.</text>
</comment>
<dbReference type="InterPro" id="IPR014729">
    <property type="entry name" value="Rossmann-like_a/b/a_fold"/>
</dbReference>
<evidence type="ECO:0000313" key="10">
    <source>
        <dbReference type="EMBL" id="VGO16505.1"/>
    </source>
</evidence>
<sequence>MKVRTRFAPSPTGHVHIGNMRAAIYNWLFARHMGGEFLLRVEDTDRERSTPEAIQTLLEAMEWLKLDVDGEPLYQSTRMEAHLEAAEMLLSKGMAYKEDKGGTGQGECIIFKMPGTDSTFEDGIKGTLSKAAENMQDFVIVRSNGTPVFHLANVLDDIEQGVTHVIRGDDHVENTFRHIALYKALGAEVPNFAHLPMIVNAQGKPYSKRDGDAFVGDFREKGFLGDALFNYLALLGWSPGDDREVMSRDEMVEAFTLERCQSSAAQVDLKKLTWMNGEYMLKLPEEEFDSMAFAELEKAGIEAEPEYAQRVFGLVRERVKTVADLAPMVGYFFTDDYAYDEKAVKKKIQKDGVADILAQLKELLAALEVFDEASTDQALHDFVEASGLGFGAVMAPARIAVSGIQSGPDLFPMLDVLGRERVLKRIDRTVQLFLA</sequence>
<dbReference type="AlphaFoldDB" id="A0A6C2U954"/>
<gene>
    <name evidence="10" type="primary">gltX_1</name>
    <name evidence="7" type="synonym">gltX</name>
    <name evidence="10" type="ORF">PDESU_05096</name>
</gene>
<dbReference type="InterPro" id="IPR001412">
    <property type="entry name" value="aa-tRNA-synth_I_CS"/>
</dbReference>
<dbReference type="GO" id="GO:0005829">
    <property type="term" value="C:cytosol"/>
    <property type="evidence" value="ECO:0007669"/>
    <property type="project" value="TreeGrafter"/>
</dbReference>
<dbReference type="EMBL" id="CAAHFG010000003">
    <property type="protein sequence ID" value="VGO16505.1"/>
    <property type="molecule type" value="Genomic_DNA"/>
</dbReference>
<organism evidence="10 11">
    <name type="scientific">Pontiella desulfatans</name>
    <dbReference type="NCBI Taxonomy" id="2750659"/>
    <lineage>
        <taxon>Bacteria</taxon>
        <taxon>Pseudomonadati</taxon>
        <taxon>Kiritimatiellota</taxon>
        <taxon>Kiritimatiellia</taxon>
        <taxon>Kiritimatiellales</taxon>
        <taxon>Pontiellaceae</taxon>
        <taxon>Pontiella</taxon>
    </lineage>
</organism>
<dbReference type="NCBIfam" id="TIGR00464">
    <property type="entry name" value="gltX_bact"/>
    <property type="match status" value="1"/>
</dbReference>
<dbReference type="SUPFAM" id="SSF52374">
    <property type="entry name" value="Nucleotidylyl transferase"/>
    <property type="match status" value="1"/>
</dbReference>
<keyword evidence="5 7" id="KW-0648">Protein biosynthesis</keyword>
<dbReference type="PANTHER" id="PTHR43311:SF2">
    <property type="entry name" value="GLUTAMATE--TRNA LIGASE, MITOCHONDRIAL-RELATED"/>
    <property type="match status" value="1"/>
</dbReference>
<dbReference type="InterPro" id="IPR045462">
    <property type="entry name" value="aa-tRNA-synth_I_cd-bd"/>
</dbReference>
<dbReference type="InterPro" id="IPR020058">
    <property type="entry name" value="Glu/Gln-tRNA-synth_Ib_cat-dom"/>
</dbReference>
<dbReference type="Gene3D" id="1.10.10.350">
    <property type="match status" value="1"/>
</dbReference>
<comment type="function">
    <text evidence="7">Catalyzes the attachment of glutamate to tRNA(Glu) in a two-step reaction: glutamate is first activated by ATP to form Glu-AMP and then transferred to the acceptor end of tRNA(Glu).</text>
</comment>
<comment type="caution">
    <text evidence="7">Lacks conserved residue(s) required for the propagation of feature annotation.</text>
</comment>
<keyword evidence="6 7" id="KW-0030">Aminoacyl-tRNA synthetase</keyword>
<accession>A0A6C2U954</accession>
<keyword evidence="11" id="KW-1185">Reference proteome</keyword>
<dbReference type="Pfam" id="PF19269">
    <property type="entry name" value="Anticodon_2"/>
    <property type="match status" value="1"/>
</dbReference>
<evidence type="ECO:0000256" key="2">
    <source>
        <dbReference type="ARBA" id="ARBA00022598"/>
    </source>
</evidence>
<dbReference type="InterPro" id="IPR008925">
    <property type="entry name" value="aa_tRNA-synth_I_cd-bd_sf"/>
</dbReference>
<dbReference type="InterPro" id="IPR033910">
    <property type="entry name" value="GluRS_core"/>
</dbReference>
<dbReference type="HAMAP" id="MF_00022">
    <property type="entry name" value="Glu_tRNA_synth_type1"/>
    <property type="match status" value="1"/>
</dbReference>
<evidence type="ECO:0000256" key="5">
    <source>
        <dbReference type="ARBA" id="ARBA00022917"/>
    </source>
</evidence>
<dbReference type="Gene3D" id="3.40.50.620">
    <property type="entry name" value="HUPs"/>
    <property type="match status" value="2"/>
</dbReference>
<dbReference type="Proteomes" id="UP000366872">
    <property type="component" value="Unassembled WGS sequence"/>
</dbReference>
<keyword evidence="2 7" id="KW-0436">Ligase</keyword>
<dbReference type="GO" id="GO:0006424">
    <property type="term" value="P:glutamyl-tRNA aminoacylation"/>
    <property type="evidence" value="ECO:0007669"/>
    <property type="project" value="UniProtKB-UniRule"/>
</dbReference>
<dbReference type="InterPro" id="IPR020751">
    <property type="entry name" value="aa-tRNA-synth_I_codon-bd_sub2"/>
</dbReference>
<feature type="short sequence motif" description="'HIGH' region" evidence="7">
    <location>
        <begin position="9"/>
        <end position="19"/>
    </location>
</feature>
<protein>
    <recommendedName>
        <fullName evidence="7">Glutamate--tRNA ligase</fullName>
        <ecNumber evidence="7">6.1.1.17</ecNumber>
    </recommendedName>
    <alternativeName>
        <fullName evidence="7">Glutamyl-tRNA synthetase</fullName>
        <shortName evidence="7">GluRS</shortName>
    </alternativeName>
</protein>
<dbReference type="CDD" id="cd00808">
    <property type="entry name" value="GluRS_core"/>
    <property type="match status" value="1"/>
</dbReference>
<feature type="domain" description="Glutamyl/glutaminyl-tRNA synthetase class Ib catalytic" evidence="8">
    <location>
        <begin position="2"/>
        <end position="99"/>
    </location>
</feature>
<evidence type="ECO:0000259" key="9">
    <source>
        <dbReference type="Pfam" id="PF19269"/>
    </source>
</evidence>
<dbReference type="GO" id="GO:0005524">
    <property type="term" value="F:ATP binding"/>
    <property type="evidence" value="ECO:0007669"/>
    <property type="project" value="UniProtKB-UniRule"/>
</dbReference>
<comment type="similarity">
    <text evidence="1 7">Belongs to the class-I aminoacyl-tRNA synthetase family. Glutamate--tRNA ligase type 1 subfamily.</text>
</comment>
<evidence type="ECO:0000256" key="1">
    <source>
        <dbReference type="ARBA" id="ARBA00007894"/>
    </source>
</evidence>
<evidence type="ECO:0000256" key="7">
    <source>
        <dbReference type="HAMAP-Rule" id="MF_00022"/>
    </source>
</evidence>
<feature type="binding site" evidence="7">
    <location>
        <position position="208"/>
    </location>
    <ligand>
        <name>ATP</name>
        <dbReference type="ChEBI" id="CHEBI:30616"/>
    </ligand>
</feature>
<dbReference type="GO" id="GO:0004818">
    <property type="term" value="F:glutamate-tRNA ligase activity"/>
    <property type="evidence" value="ECO:0007669"/>
    <property type="project" value="UniProtKB-UniRule"/>
</dbReference>
<dbReference type="EC" id="6.1.1.17" evidence="7"/>
<dbReference type="InterPro" id="IPR004527">
    <property type="entry name" value="Glu-tRNA-ligase_bac/mito"/>
</dbReference>
<feature type="domain" description="Glutamyl/glutaminyl-tRNA synthetase class Ib catalytic" evidence="8">
    <location>
        <begin position="103"/>
        <end position="274"/>
    </location>
</feature>
<evidence type="ECO:0000256" key="3">
    <source>
        <dbReference type="ARBA" id="ARBA00022741"/>
    </source>
</evidence>
<evidence type="ECO:0000256" key="4">
    <source>
        <dbReference type="ARBA" id="ARBA00022840"/>
    </source>
</evidence>
<comment type="subcellular location">
    <subcellularLocation>
        <location evidence="7">Cytoplasm</location>
    </subcellularLocation>
</comment>
<keyword evidence="3 7" id="KW-0547">Nucleotide-binding</keyword>
<dbReference type="RefSeq" id="WP_136082004.1">
    <property type="nucleotide sequence ID" value="NZ_CAAHFG010000003.1"/>
</dbReference>
<evidence type="ECO:0000256" key="6">
    <source>
        <dbReference type="ARBA" id="ARBA00023146"/>
    </source>
</evidence>
<dbReference type="PROSITE" id="PS00178">
    <property type="entry name" value="AA_TRNA_LIGASE_I"/>
    <property type="match status" value="1"/>
</dbReference>
<dbReference type="GO" id="GO:0000049">
    <property type="term" value="F:tRNA binding"/>
    <property type="evidence" value="ECO:0007669"/>
    <property type="project" value="InterPro"/>
</dbReference>
<keyword evidence="7" id="KW-0963">Cytoplasm</keyword>
<dbReference type="InterPro" id="IPR000924">
    <property type="entry name" value="Glu/Gln-tRNA-synth"/>
</dbReference>
<dbReference type="SUPFAM" id="SSF48163">
    <property type="entry name" value="An anticodon-binding domain of class I aminoacyl-tRNA synthetases"/>
    <property type="match status" value="1"/>
</dbReference>
<keyword evidence="4 7" id="KW-0067">ATP-binding</keyword>
<dbReference type="GO" id="GO:0008270">
    <property type="term" value="F:zinc ion binding"/>
    <property type="evidence" value="ECO:0007669"/>
    <property type="project" value="InterPro"/>
</dbReference>
<comment type="catalytic activity">
    <reaction evidence="7">
        <text>tRNA(Glu) + L-glutamate + ATP = L-glutamyl-tRNA(Glu) + AMP + diphosphate</text>
        <dbReference type="Rhea" id="RHEA:23540"/>
        <dbReference type="Rhea" id="RHEA-COMP:9663"/>
        <dbReference type="Rhea" id="RHEA-COMP:9680"/>
        <dbReference type="ChEBI" id="CHEBI:29985"/>
        <dbReference type="ChEBI" id="CHEBI:30616"/>
        <dbReference type="ChEBI" id="CHEBI:33019"/>
        <dbReference type="ChEBI" id="CHEBI:78442"/>
        <dbReference type="ChEBI" id="CHEBI:78520"/>
        <dbReference type="ChEBI" id="CHEBI:456215"/>
        <dbReference type="EC" id="6.1.1.17"/>
    </reaction>
</comment>
<dbReference type="PRINTS" id="PR00987">
    <property type="entry name" value="TRNASYNTHGLU"/>
</dbReference>
<name>A0A6C2U954_PONDE</name>
<feature type="domain" description="Aminoacyl-tRNA synthetase class I anticodon-binding" evidence="9">
    <location>
        <begin position="302"/>
        <end position="429"/>
    </location>
</feature>
<dbReference type="InterPro" id="IPR049940">
    <property type="entry name" value="GluQ/Sye"/>
</dbReference>
<reference evidence="10 11" key="1">
    <citation type="submission" date="2019-04" db="EMBL/GenBank/DDBJ databases">
        <authorList>
            <person name="Van Vliet M D."/>
        </authorList>
    </citation>
    <scope>NUCLEOTIDE SEQUENCE [LARGE SCALE GENOMIC DNA]</scope>
    <source>
        <strain evidence="10 11">F1</strain>
    </source>
</reference>
<dbReference type="PANTHER" id="PTHR43311">
    <property type="entry name" value="GLUTAMATE--TRNA LIGASE"/>
    <property type="match status" value="1"/>
</dbReference>
<evidence type="ECO:0000313" key="11">
    <source>
        <dbReference type="Proteomes" id="UP000366872"/>
    </source>
</evidence>
<evidence type="ECO:0000259" key="8">
    <source>
        <dbReference type="Pfam" id="PF00749"/>
    </source>
</evidence>
<dbReference type="Pfam" id="PF00749">
    <property type="entry name" value="tRNA-synt_1c"/>
    <property type="match status" value="2"/>
</dbReference>
<proteinExistence type="inferred from homology"/>